<gene>
    <name evidence="1" type="ORF">TH5_08900</name>
</gene>
<accession>A0A367UEA9</accession>
<evidence type="ECO:0000313" key="1">
    <source>
        <dbReference type="EMBL" id="RCK06310.1"/>
    </source>
</evidence>
<name>A0A367UEA9_9PROT</name>
<dbReference type="EMBL" id="JPWA01000008">
    <property type="protein sequence ID" value="RCK06310.1"/>
    <property type="molecule type" value="Genomic_DNA"/>
</dbReference>
<comment type="caution">
    <text evidence="1">The sequence shown here is derived from an EMBL/GenBank/DDBJ whole genome shotgun (WGS) entry which is preliminary data.</text>
</comment>
<dbReference type="Proteomes" id="UP000252419">
    <property type="component" value="Unassembled WGS sequence"/>
</dbReference>
<dbReference type="AlphaFoldDB" id="A0A367UEA9"/>
<reference evidence="1 2" key="1">
    <citation type="submission" date="2014-07" db="EMBL/GenBank/DDBJ databases">
        <title>Draft genome sequence of Thalassospira xianhensis P-4 (MCCC 1A02616).</title>
        <authorList>
            <person name="Lai Q."/>
            <person name="Shao Z."/>
        </authorList>
    </citation>
    <scope>NUCLEOTIDE SEQUENCE [LARGE SCALE GENOMIC DNA]</scope>
    <source>
        <strain evidence="1 2">MCCC 1A02616</strain>
    </source>
</reference>
<protein>
    <submittedName>
        <fullName evidence="1">Uncharacterized protein</fullName>
    </submittedName>
</protein>
<evidence type="ECO:0000313" key="2">
    <source>
        <dbReference type="Proteomes" id="UP000252419"/>
    </source>
</evidence>
<sequence>MRHQEGAIGECMGLHNSNESLDRDTFETGMKRLEDGELHLNDAFTLITRVFDNDPTDKKDRLYDAIRNVSWQMLSRGEEQADLSGWAKLCMRTATLCATGGDGRCAGRFEAISDLLQHSSNSVTARPSENDLLAKKHVREIIEMCLQSEDFSVSRQEVRKELGIRDSNATRVINIMIDSHVLVREQMGKEAVLRLSERGKAFAAKNGIGSVATPPVNVPRMASLRIPVSKLKGMLLIPVGHTPDIFLEQLSQLQKRVRNYVVHDGHWSNFQEVTTARNLRYAQSNEGVHDVQAQYHAATLQALNVGDNPHGFGVRYYGKRVQAKAVEAEPLLYVRQGRLKRPFGRSKVPSKA</sequence>
<keyword evidence="2" id="KW-1185">Reference proteome</keyword>
<proteinExistence type="predicted"/>
<organism evidence="1 2">
    <name type="scientific">Thalassospira xianhensis MCCC 1A02616</name>
    <dbReference type="NCBI Taxonomy" id="1177929"/>
    <lineage>
        <taxon>Bacteria</taxon>
        <taxon>Pseudomonadati</taxon>
        <taxon>Pseudomonadota</taxon>
        <taxon>Alphaproteobacteria</taxon>
        <taxon>Rhodospirillales</taxon>
        <taxon>Thalassospiraceae</taxon>
        <taxon>Thalassospira</taxon>
    </lineage>
</organism>